<dbReference type="GO" id="GO:0005524">
    <property type="term" value="F:ATP binding"/>
    <property type="evidence" value="ECO:0007669"/>
    <property type="project" value="UniProtKB-UniRule"/>
</dbReference>
<evidence type="ECO:0000256" key="5">
    <source>
        <dbReference type="ARBA" id="ARBA00022553"/>
    </source>
</evidence>
<evidence type="ECO:0000256" key="14">
    <source>
        <dbReference type="ARBA" id="ARBA00023136"/>
    </source>
</evidence>
<dbReference type="InterPro" id="IPR005467">
    <property type="entry name" value="His_kinase_dom"/>
</dbReference>
<dbReference type="GO" id="GO:0008324">
    <property type="term" value="F:monoatomic cation transmembrane transporter activity"/>
    <property type="evidence" value="ECO:0007669"/>
    <property type="project" value="InterPro"/>
</dbReference>
<name>A0A8H7VPU7_9FUNG</name>
<comment type="caution">
    <text evidence="19">The sequence shown here is derived from an EMBL/GenBank/DDBJ whole genome shotgun (WGS) entry which is preliminary data.</text>
</comment>
<evidence type="ECO:0000256" key="3">
    <source>
        <dbReference type="ARBA" id="ARBA00009749"/>
    </source>
</evidence>
<dbReference type="PANTHER" id="PTHR11947:SF20">
    <property type="entry name" value="[3-METHYL-2-OXOBUTANOATE DEHYDROGENASE [LIPOAMIDE]] KINASE, MITOCHONDRIAL"/>
    <property type="match status" value="1"/>
</dbReference>
<keyword evidence="14 17" id="KW-0472">Membrane</keyword>
<keyword evidence="8 15" id="KW-0547">Nucleotide-binding</keyword>
<comment type="similarity">
    <text evidence="2 15">Belongs to the PDK/BCKDK protein kinase family.</text>
</comment>
<dbReference type="GO" id="GO:0010906">
    <property type="term" value="P:regulation of glucose metabolic process"/>
    <property type="evidence" value="ECO:0007669"/>
    <property type="project" value="TreeGrafter"/>
</dbReference>
<gene>
    <name evidence="19" type="ORF">INT48_002799</name>
</gene>
<keyword evidence="7 17" id="KW-0812">Transmembrane</keyword>
<organism evidence="19 20">
    <name type="scientific">Thamnidium elegans</name>
    <dbReference type="NCBI Taxonomy" id="101142"/>
    <lineage>
        <taxon>Eukaryota</taxon>
        <taxon>Fungi</taxon>
        <taxon>Fungi incertae sedis</taxon>
        <taxon>Mucoromycota</taxon>
        <taxon>Mucoromycotina</taxon>
        <taxon>Mucoromycetes</taxon>
        <taxon>Mucorales</taxon>
        <taxon>Mucorineae</taxon>
        <taxon>Mucoraceae</taxon>
        <taxon>Thamnidium</taxon>
    </lineage>
</organism>
<feature type="transmembrane region" description="Helical" evidence="17">
    <location>
        <begin position="523"/>
        <end position="543"/>
    </location>
</feature>
<feature type="transmembrane region" description="Helical" evidence="17">
    <location>
        <begin position="453"/>
        <end position="480"/>
    </location>
</feature>
<evidence type="ECO:0000256" key="9">
    <source>
        <dbReference type="ARBA" id="ARBA00022777"/>
    </source>
</evidence>
<dbReference type="SMART" id="SM00387">
    <property type="entry name" value="HATPase_c"/>
    <property type="match status" value="1"/>
</dbReference>
<evidence type="ECO:0000256" key="4">
    <source>
        <dbReference type="ARBA" id="ARBA00022448"/>
    </source>
</evidence>
<evidence type="ECO:0000259" key="18">
    <source>
        <dbReference type="PROSITE" id="PS50109"/>
    </source>
</evidence>
<evidence type="ECO:0000256" key="12">
    <source>
        <dbReference type="ARBA" id="ARBA00022989"/>
    </source>
</evidence>
<evidence type="ECO:0000256" key="6">
    <source>
        <dbReference type="ARBA" id="ARBA00022679"/>
    </source>
</evidence>
<keyword evidence="10 15" id="KW-0067">ATP-binding</keyword>
<evidence type="ECO:0000256" key="16">
    <source>
        <dbReference type="SAM" id="Coils"/>
    </source>
</evidence>
<dbReference type="SUPFAM" id="SSF55874">
    <property type="entry name" value="ATPase domain of HSP90 chaperone/DNA topoisomerase II/histidine kinase"/>
    <property type="match status" value="1"/>
</dbReference>
<evidence type="ECO:0000313" key="19">
    <source>
        <dbReference type="EMBL" id="KAG2230346.1"/>
    </source>
</evidence>
<feature type="transmembrane region" description="Helical" evidence="17">
    <location>
        <begin position="649"/>
        <end position="669"/>
    </location>
</feature>
<evidence type="ECO:0000256" key="1">
    <source>
        <dbReference type="ARBA" id="ARBA00004141"/>
    </source>
</evidence>
<dbReference type="FunFam" id="1.10.357.20:FF:000001">
    <property type="entry name" value="Solute carrier family 41 member 2"/>
    <property type="match status" value="1"/>
</dbReference>
<evidence type="ECO:0000256" key="17">
    <source>
        <dbReference type="SAM" id="Phobius"/>
    </source>
</evidence>
<feature type="coiled-coil region" evidence="16">
    <location>
        <begin position="274"/>
        <end position="308"/>
    </location>
</feature>
<keyword evidence="11" id="KW-0460">Magnesium</keyword>
<comment type="similarity">
    <text evidence="3">Belongs to the SLC41A transporter family.</text>
</comment>
<protein>
    <recommendedName>
        <fullName evidence="15">Protein-serine/threonine kinase</fullName>
        <ecNumber evidence="15">2.7.11.-</ecNumber>
    </recommendedName>
</protein>
<keyword evidence="4" id="KW-0813">Transport</keyword>
<evidence type="ECO:0000256" key="8">
    <source>
        <dbReference type="ARBA" id="ARBA00022741"/>
    </source>
</evidence>
<dbReference type="Proteomes" id="UP000613177">
    <property type="component" value="Unassembled WGS sequence"/>
</dbReference>
<dbReference type="Pfam" id="PF02518">
    <property type="entry name" value="HATPase_c"/>
    <property type="match status" value="1"/>
</dbReference>
<dbReference type="Pfam" id="PF10436">
    <property type="entry name" value="BCDHK_Adom3"/>
    <property type="match status" value="1"/>
</dbReference>
<dbReference type="InterPro" id="IPR036890">
    <property type="entry name" value="HATPase_C_sf"/>
</dbReference>
<feature type="transmembrane region" description="Helical" evidence="17">
    <location>
        <begin position="622"/>
        <end position="643"/>
    </location>
</feature>
<proteinExistence type="inferred from homology"/>
<dbReference type="PROSITE" id="PS50109">
    <property type="entry name" value="HIS_KIN"/>
    <property type="match status" value="1"/>
</dbReference>
<accession>A0A8H7VPU7</accession>
<dbReference type="AlphaFoldDB" id="A0A8H7VPU7"/>
<dbReference type="InterPro" id="IPR003594">
    <property type="entry name" value="HATPase_dom"/>
</dbReference>
<keyword evidence="13 15" id="KW-0496">Mitochondrion</keyword>
<keyword evidence="9 15" id="KW-0418">Kinase</keyword>
<feature type="transmembrane region" description="Helical" evidence="17">
    <location>
        <begin position="416"/>
        <end position="441"/>
    </location>
</feature>
<dbReference type="Gene3D" id="3.30.565.10">
    <property type="entry name" value="Histidine kinase-like ATPase, C-terminal domain"/>
    <property type="match status" value="1"/>
</dbReference>
<dbReference type="EMBL" id="JAEPRE010000207">
    <property type="protein sequence ID" value="KAG2230346.1"/>
    <property type="molecule type" value="Genomic_DNA"/>
</dbReference>
<dbReference type="Pfam" id="PF01769">
    <property type="entry name" value="MgtE"/>
    <property type="match status" value="2"/>
</dbReference>
<dbReference type="Gene3D" id="1.10.357.20">
    <property type="entry name" value="SLC41 divalent cation transporters, integral membrane domain"/>
    <property type="match status" value="2"/>
</dbReference>
<feature type="transmembrane region" description="Helical" evidence="17">
    <location>
        <begin position="492"/>
        <end position="517"/>
    </location>
</feature>
<evidence type="ECO:0000256" key="15">
    <source>
        <dbReference type="RuleBase" id="RU366032"/>
    </source>
</evidence>
<keyword evidence="5" id="KW-0597">Phosphoprotein</keyword>
<dbReference type="SUPFAM" id="SSF161093">
    <property type="entry name" value="MgtE membrane domain-like"/>
    <property type="match status" value="2"/>
</dbReference>
<keyword evidence="16" id="KW-0175">Coiled coil</keyword>
<dbReference type="EC" id="2.7.11.-" evidence="15"/>
<dbReference type="InterPro" id="IPR036784">
    <property type="entry name" value="AK/P_DHK_N_sf"/>
</dbReference>
<sequence length="1081" mass="122411">MTMEEEEPLVLQFQLLFNAEVEMTETVYKHKARMYATFKSELNNTPIYRLIHYEFERHFISAGQLFKSCGLTITEGFFLFELKTSEFEVDFLIPQFPYCDIWVSVERARAMAIALGVEHELGLLLAQELDDCYSSDNMGRNEIMHNWIVPSIPNLQYSTRALLETSFRVIELLEPPNRKIRTQISRAQKQVTKDRTETGLVRWQVWAYEQFLQQQHQQHQQKHRDVPIELDRSGAVWDTLQGLLSDLQTVNRGGQVVNANSRVLSDNMMVEQELYKVKRRAKRKLEEIQSYQDELTQQLNELNSWKSHLVEPDSIELLAPGEEHHKRNRHVRSNSTTSFIHFRAPQQEVETNGHNKLASQHWQVFEKVTELFILVPVLLNLKGNLEMNLAARFSTSANMGDLDVPETRNALVWGNLALIQVQALIAGSIAGMFSVFLGAVLHPESTTTVGESVLVIASSMVSATVSSLVLGVFMCILIILSRILKIDPDNIACPMASSLGDVVTLGILAGCANLLLINIETQLSTYLLLVMFGSIPFFGLSVWRNKHVKDLLFSGWTPIIIAMLISSGAGLVLERYVDQFKGLAMLTPILCGLAGNLGSIYASRISTCLHKGVQEQFKKVEVILLLMNVPIQVLFLLIVWFLDIGHLDFTFAFAISYFIVAMICTFLALKMGKSMTLTFWKYKYDPDNYVLPYLQVRFIASKAIERPHSQAFYDDKISTFASKPVKPVTLKQLVRFGQPPLSNESLQACTHYARTELPVRLARRVRAFQSLPFIVGTNPYIKEIYSLYYDSFESLVKYASPNAAGNDIEFTEKLKDFVERHSDNIPTLARGFLECKQYMNSEDMARFLDDMIQARIGIRLIAEQAIALMHQKDSKTGGYIGIIDTQIKPDQLIKQCADFVGELCEFNYGESPEVIIDGHIDTKFTYVPVHLEYILTELLKNSYRATVEHHKKMGRTTSLPPIQITISQGLEDISIRIRDQGNGISDDDLHKVFEYSYTTVSKAAEDAENDPSNIFRNITEMAMQSGVGGPLAGLGFGLPLARMYARYFGGSLTLVSMWGFGCDVFLKLRHIDDSMAEGLEI</sequence>
<dbReference type="GO" id="GO:0016020">
    <property type="term" value="C:membrane"/>
    <property type="evidence" value="ECO:0007669"/>
    <property type="project" value="UniProtKB-SubCell"/>
</dbReference>
<reference evidence="19" key="1">
    <citation type="submission" date="2021-01" db="EMBL/GenBank/DDBJ databases">
        <title>Metabolic potential, ecology and presence of endohyphal bacteria is reflected in genomic diversity of Mucoromycotina.</title>
        <authorList>
            <person name="Muszewska A."/>
            <person name="Okrasinska A."/>
            <person name="Steczkiewicz K."/>
            <person name="Drgas O."/>
            <person name="Orlowska M."/>
            <person name="Perlinska-Lenart U."/>
            <person name="Aleksandrzak-Piekarczyk T."/>
            <person name="Szatraj K."/>
            <person name="Zielenkiewicz U."/>
            <person name="Pilsyk S."/>
            <person name="Malc E."/>
            <person name="Mieczkowski P."/>
            <person name="Kruszewska J.S."/>
            <person name="Biernat P."/>
            <person name="Pawlowska J."/>
        </authorList>
    </citation>
    <scope>NUCLEOTIDE SEQUENCE</scope>
    <source>
        <strain evidence="19">WA0000018081</strain>
    </source>
</reference>
<dbReference type="PANTHER" id="PTHR11947">
    <property type="entry name" value="PYRUVATE DEHYDROGENASE KINASE"/>
    <property type="match status" value="1"/>
</dbReference>
<evidence type="ECO:0000256" key="7">
    <source>
        <dbReference type="ARBA" id="ARBA00022692"/>
    </source>
</evidence>
<keyword evidence="6 15" id="KW-0808">Transferase</keyword>
<feature type="transmembrane region" description="Helical" evidence="17">
    <location>
        <begin position="555"/>
        <end position="577"/>
    </location>
</feature>
<dbReference type="InterPro" id="IPR018955">
    <property type="entry name" value="BCDHK/PDK_N"/>
</dbReference>
<keyword evidence="12 17" id="KW-1133">Transmembrane helix</keyword>
<keyword evidence="20" id="KW-1185">Reference proteome</keyword>
<feature type="transmembrane region" description="Helical" evidence="17">
    <location>
        <begin position="583"/>
        <end position="602"/>
    </location>
</feature>
<comment type="subcellular location">
    <subcellularLocation>
        <location evidence="1">Membrane</location>
        <topology evidence="1">Multi-pass membrane protein</topology>
    </subcellularLocation>
    <subcellularLocation>
        <location evidence="15">Mitochondrion matrix</location>
    </subcellularLocation>
</comment>
<dbReference type="CDD" id="cd16929">
    <property type="entry name" value="HATPase_PDK-like"/>
    <property type="match status" value="1"/>
</dbReference>
<evidence type="ECO:0000256" key="13">
    <source>
        <dbReference type="ARBA" id="ARBA00023128"/>
    </source>
</evidence>
<feature type="domain" description="Histidine kinase" evidence="18">
    <location>
        <begin position="928"/>
        <end position="1072"/>
    </location>
</feature>
<dbReference type="SUPFAM" id="SSF69012">
    <property type="entry name" value="alpha-ketoacid dehydrogenase kinase, N-terminal domain"/>
    <property type="match status" value="1"/>
</dbReference>
<evidence type="ECO:0000256" key="11">
    <source>
        <dbReference type="ARBA" id="ARBA00022842"/>
    </source>
</evidence>
<dbReference type="InterPro" id="IPR039028">
    <property type="entry name" value="BCKD/PDK"/>
</dbReference>
<dbReference type="GO" id="GO:0005759">
    <property type="term" value="C:mitochondrial matrix"/>
    <property type="evidence" value="ECO:0007669"/>
    <property type="project" value="UniProtKB-SubCell"/>
</dbReference>
<dbReference type="GO" id="GO:0004740">
    <property type="term" value="F:pyruvate dehydrogenase (acetyl-transferring) kinase activity"/>
    <property type="evidence" value="ECO:0007669"/>
    <property type="project" value="TreeGrafter"/>
</dbReference>
<evidence type="ECO:0000313" key="20">
    <source>
        <dbReference type="Proteomes" id="UP000613177"/>
    </source>
</evidence>
<evidence type="ECO:0000256" key="2">
    <source>
        <dbReference type="ARBA" id="ARBA00006155"/>
    </source>
</evidence>
<dbReference type="Gene3D" id="1.20.140.20">
    <property type="entry name" value="Alpha-ketoacid/pyruvate dehydrogenase kinase, N-terminal domain"/>
    <property type="match status" value="1"/>
</dbReference>
<evidence type="ECO:0000256" key="10">
    <source>
        <dbReference type="ARBA" id="ARBA00022840"/>
    </source>
</evidence>
<dbReference type="InterPro" id="IPR036739">
    <property type="entry name" value="SLC41_membr_dom_sf"/>
</dbReference>
<dbReference type="InterPro" id="IPR006667">
    <property type="entry name" value="SLC41_membr_dom"/>
</dbReference>